<accession>A0A2U3D6W7</accession>
<gene>
    <name evidence="1" type="ORF">BM613_10700</name>
</gene>
<dbReference type="InterPro" id="IPR012440">
    <property type="entry name" value="DUF1641"/>
</dbReference>
<comment type="caution">
    <text evidence="1">The sequence shown here is derived from an EMBL/GenBank/DDBJ whole genome shotgun (WGS) entry which is preliminary data.</text>
</comment>
<proteinExistence type="predicted"/>
<name>A0A2U3D6W7_SULT2</name>
<dbReference type="RefSeq" id="WP_181363067.1">
    <property type="nucleotide sequence ID" value="NZ_MPDK01000020.1"/>
</dbReference>
<dbReference type="PANTHER" id="PTHR38433:SF1">
    <property type="entry name" value="DUF1641 DOMAIN-CONTAINING PROTEIN"/>
    <property type="match status" value="1"/>
</dbReference>
<evidence type="ECO:0008006" key="3">
    <source>
        <dbReference type="Google" id="ProtNLM"/>
    </source>
</evidence>
<organism evidence="1 2">
    <name type="scientific">Sulfoacidibacillus thermotolerans</name>
    <name type="common">Acidibacillus sulfuroxidans</name>
    <dbReference type="NCBI Taxonomy" id="1765684"/>
    <lineage>
        <taxon>Bacteria</taxon>
        <taxon>Bacillati</taxon>
        <taxon>Bacillota</taxon>
        <taxon>Bacilli</taxon>
        <taxon>Bacillales</taxon>
        <taxon>Alicyclobacillaceae</taxon>
        <taxon>Sulfoacidibacillus</taxon>
    </lineage>
</organism>
<dbReference type="AlphaFoldDB" id="A0A2U3D6W7"/>
<dbReference type="EMBL" id="MPDK01000020">
    <property type="protein sequence ID" value="PWI57022.1"/>
    <property type="molecule type" value="Genomic_DNA"/>
</dbReference>
<evidence type="ECO:0000313" key="1">
    <source>
        <dbReference type="EMBL" id="PWI57022.1"/>
    </source>
</evidence>
<reference evidence="1 2" key="1">
    <citation type="submission" date="2016-11" db="EMBL/GenBank/DDBJ databases">
        <title>Comparative genomics of Acidibacillus ferroxidans species.</title>
        <authorList>
            <person name="Oliveira G."/>
            <person name="Nunes G."/>
            <person name="Oliveira R."/>
            <person name="Araujo F."/>
            <person name="Salim A."/>
            <person name="Scholte L."/>
            <person name="Morais D."/>
            <person name="Nancucheo I."/>
            <person name="Johnson D.B."/>
            <person name="Grail B."/>
            <person name="Bittencourt J."/>
            <person name="Valadares R."/>
        </authorList>
    </citation>
    <scope>NUCLEOTIDE SEQUENCE [LARGE SCALE GENOMIC DNA]</scope>
    <source>
        <strain evidence="1 2">Y002</strain>
    </source>
</reference>
<sequence length="165" mass="18273">MAEAITQIKLNPVNSQQVNNQRIDDLLQFLLAHEDAFRQIVEIIGELSNSGILTMLWSGMKAKDKIFEIALTQMKAPEMTTAIQNSMRVASLLSHLEESDVQILVSALRSGIEEGVKETAKEKSQSVFDFFALARDPDIRRAVAFFSGMLKGVGKELTLSNSETS</sequence>
<protein>
    <recommendedName>
        <fullName evidence="3">DUF1641 domain-containing protein</fullName>
    </recommendedName>
</protein>
<dbReference type="Pfam" id="PF07849">
    <property type="entry name" value="DUF1641"/>
    <property type="match status" value="1"/>
</dbReference>
<dbReference type="Proteomes" id="UP000245380">
    <property type="component" value="Unassembled WGS sequence"/>
</dbReference>
<dbReference type="PANTHER" id="PTHR38433">
    <property type="match status" value="1"/>
</dbReference>
<evidence type="ECO:0000313" key="2">
    <source>
        <dbReference type="Proteomes" id="UP000245380"/>
    </source>
</evidence>
<keyword evidence="2" id="KW-1185">Reference proteome</keyword>